<evidence type="ECO:0000256" key="1">
    <source>
        <dbReference type="SAM" id="MobiDB-lite"/>
    </source>
</evidence>
<dbReference type="GeneID" id="94824598"/>
<evidence type="ECO:0000256" key="2">
    <source>
        <dbReference type="SAM" id="Phobius"/>
    </source>
</evidence>
<organism evidence="3 4">
    <name type="scientific">Tritrichomonas foetus</name>
    <dbReference type="NCBI Taxonomy" id="1144522"/>
    <lineage>
        <taxon>Eukaryota</taxon>
        <taxon>Metamonada</taxon>
        <taxon>Parabasalia</taxon>
        <taxon>Tritrichomonadida</taxon>
        <taxon>Tritrichomonadidae</taxon>
        <taxon>Tritrichomonas</taxon>
    </lineage>
</organism>
<accession>A0A1J4KIH6</accession>
<dbReference type="AlphaFoldDB" id="A0A1J4KIH6"/>
<comment type="caution">
    <text evidence="3">The sequence shown here is derived from an EMBL/GenBank/DDBJ whole genome shotgun (WGS) entry which is preliminary data.</text>
</comment>
<dbReference type="OrthoDB" id="309513at2759"/>
<protein>
    <recommendedName>
        <fullName evidence="5">IPT/TIG domain-containing protein</fullName>
    </recommendedName>
</protein>
<feature type="transmembrane region" description="Helical" evidence="2">
    <location>
        <begin position="210"/>
        <end position="232"/>
    </location>
</feature>
<dbReference type="SUPFAM" id="SSF81296">
    <property type="entry name" value="E set domains"/>
    <property type="match status" value="1"/>
</dbReference>
<dbReference type="InterPro" id="IPR014756">
    <property type="entry name" value="Ig_E-set"/>
</dbReference>
<name>A0A1J4KIH6_9EUKA</name>
<evidence type="ECO:0000313" key="4">
    <source>
        <dbReference type="Proteomes" id="UP000179807"/>
    </source>
</evidence>
<keyword evidence="2" id="KW-1133">Transmembrane helix</keyword>
<dbReference type="RefSeq" id="XP_068364305.1">
    <property type="nucleotide sequence ID" value="XM_068489894.1"/>
</dbReference>
<dbReference type="VEuPathDB" id="TrichDB:TRFO_01072"/>
<dbReference type="InterPro" id="IPR013783">
    <property type="entry name" value="Ig-like_fold"/>
</dbReference>
<feature type="compositionally biased region" description="Basic residues" evidence="1">
    <location>
        <begin position="256"/>
        <end position="274"/>
    </location>
</feature>
<reference evidence="3" key="1">
    <citation type="submission" date="2016-10" db="EMBL/GenBank/DDBJ databases">
        <authorList>
            <person name="Benchimol M."/>
            <person name="Almeida L.G."/>
            <person name="Vasconcelos A.T."/>
            <person name="Perreira-Neves A."/>
            <person name="Rosa I.A."/>
            <person name="Tasca T."/>
            <person name="Bogo M.R."/>
            <person name="de Souza W."/>
        </authorList>
    </citation>
    <scope>NUCLEOTIDE SEQUENCE [LARGE SCALE GENOMIC DNA]</scope>
    <source>
        <strain evidence="3">K</strain>
    </source>
</reference>
<keyword evidence="4" id="KW-1185">Reference proteome</keyword>
<dbReference type="Proteomes" id="UP000179807">
    <property type="component" value="Unassembled WGS sequence"/>
</dbReference>
<gene>
    <name evidence="3" type="ORF">TRFO_01072</name>
</gene>
<keyword evidence="2" id="KW-0812">Transmembrane</keyword>
<sequence length="274" mass="31832">MIFSLLALLSQSSIHPLDRKIIGDTTTAILSHKISNLIFDHINFRKNRISTGNNEYKRYISLENPKNTPLNSNIYRLNKKVFLTKENPINDENIFPQKEIKPDATENLHFIAQQKKFPKFEITSVFPVVLSVNGGEKIVIETNNTINGPIFCKFNDKIVPGRHTKKYRKIKCHTPKLEEGEVDLSISIDKVKWSKSVTLNAIKDEADSPWWILLLFGLSLFGVFYFLAKVFCFKRRAPKRKRVLRKNNESLNSTRKSYHRGKSPQRRKIRTDFV</sequence>
<feature type="region of interest" description="Disordered" evidence="1">
    <location>
        <begin position="244"/>
        <end position="274"/>
    </location>
</feature>
<dbReference type="Gene3D" id="2.60.40.10">
    <property type="entry name" value="Immunoglobulins"/>
    <property type="match status" value="1"/>
</dbReference>
<keyword evidence="2" id="KW-0472">Membrane</keyword>
<proteinExistence type="predicted"/>
<evidence type="ECO:0008006" key="5">
    <source>
        <dbReference type="Google" id="ProtNLM"/>
    </source>
</evidence>
<dbReference type="EMBL" id="MLAK01000593">
    <property type="protein sequence ID" value="OHT11169.1"/>
    <property type="molecule type" value="Genomic_DNA"/>
</dbReference>
<evidence type="ECO:0000313" key="3">
    <source>
        <dbReference type="EMBL" id="OHT11169.1"/>
    </source>
</evidence>